<dbReference type="Proteomes" id="UP000002812">
    <property type="component" value="Unassembled WGS sequence"/>
</dbReference>
<comment type="caution">
    <text evidence="8">The sequence shown here is derived from an EMBL/GenBank/DDBJ whole genome shotgun (WGS) entry which is preliminary data.</text>
</comment>
<dbReference type="Gene3D" id="3.40.50.720">
    <property type="entry name" value="NAD(P)-binding Rossmann-like Domain"/>
    <property type="match status" value="1"/>
</dbReference>
<sequence>MQYTGSCSNCTDQSIFVNCLMIVLYAHRVSYLCALGVETRNQEHFSLSQTSIQIFLPPMATRITLNAILSYLEELTLSTTVEIPESPKKAQNRSKHVLVIGGGVGGLMTAWILLDKGYRVTVVSKEWASLAKPLTSQIARALWEYPPGGCGITEIETPLFGCSTLEQYREWALQSFEFYRLMADRDELIGDGLERAAGAGKFGAKMKTLFQFFQHPIEEESRVHGRDDRHCDKYFEMKTLDKSVDSPFRDQLKVNYHCMADANGGKNVNSRVLGDLVDRKK</sequence>
<gene>
    <name evidence="8" type="ORF">Ao3042_04944</name>
</gene>
<comment type="similarity">
    <text evidence="2">Belongs to the DAMOX/DASOX family.</text>
</comment>
<accession>I8A1M4</accession>
<evidence type="ECO:0000256" key="2">
    <source>
        <dbReference type="ARBA" id="ARBA00006730"/>
    </source>
</evidence>
<dbReference type="PANTHER" id="PTHR11530:SF25">
    <property type="entry name" value="FAD DEPENDENT OXIDOREDUCTASE DOMAIN-CONTAINING PROTEIN"/>
    <property type="match status" value="1"/>
</dbReference>
<dbReference type="HOGENOM" id="CLU_086400_0_0_1"/>
<evidence type="ECO:0000256" key="3">
    <source>
        <dbReference type="ARBA" id="ARBA00022630"/>
    </source>
</evidence>
<keyword evidence="6" id="KW-0472">Membrane</keyword>
<keyword evidence="6" id="KW-0812">Transmembrane</keyword>
<dbReference type="GO" id="GO:0019478">
    <property type="term" value="P:D-amino acid catabolic process"/>
    <property type="evidence" value="ECO:0007669"/>
    <property type="project" value="TreeGrafter"/>
</dbReference>
<evidence type="ECO:0000256" key="4">
    <source>
        <dbReference type="ARBA" id="ARBA00022827"/>
    </source>
</evidence>
<evidence type="ECO:0000313" key="9">
    <source>
        <dbReference type="Proteomes" id="UP000002812"/>
    </source>
</evidence>
<dbReference type="OrthoDB" id="2015447at2759"/>
<evidence type="ECO:0000259" key="7">
    <source>
        <dbReference type="PROSITE" id="PS50206"/>
    </source>
</evidence>
<evidence type="ECO:0000256" key="5">
    <source>
        <dbReference type="ARBA" id="ARBA00023002"/>
    </source>
</evidence>
<keyword evidence="5" id="KW-0560">Oxidoreductase</keyword>
<evidence type="ECO:0000256" key="6">
    <source>
        <dbReference type="SAM" id="Phobius"/>
    </source>
</evidence>
<evidence type="ECO:0000256" key="1">
    <source>
        <dbReference type="ARBA" id="ARBA00001974"/>
    </source>
</evidence>
<reference evidence="9" key="2">
    <citation type="submission" date="2012-06" db="EMBL/GenBank/DDBJ databases">
        <title>Comparative genomic analyses of Aspergillus oryzae 3.042 and A. oryzae RIB40 for soy-sauce fermentation.</title>
        <authorList>
            <person name="Zhao G."/>
            <person name="Hou L."/>
            <person name="Wang C."/>
            <person name="Cao X."/>
        </authorList>
    </citation>
    <scope>NUCLEOTIDE SEQUENCE [LARGE SCALE GENOMIC DNA]</scope>
    <source>
        <strain evidence="9">3.042</strain>
    </source>
</reference>
<proteinExistence type="inferred from homology"/>
<dbReference type="InterPro" id="IPR006076">
    <property type="entry name" value="FAD-dep_OxRdtase"/>
</dbReference>
<dbReference type="GO" id="GO:0003884">
    <property type="term" value="F:D-amino-acid oxidase activity"/>
    <property type="evidence" value="ECO:0007669"/>
    <property type="project" value="InterPro"/>
</dbReference>
<dbReference type="InterPro" id="IPR023209">
    <property type="entry name" value="DAO"/>
</dbReference>
<feature type="domain" description="Rhodanese" evidence="7">
    <location>
        <begin position="97"/>
        <end position="136"/>
    </location>
</feature>
<dbReference type="EMBL" id="AKHY01000135">
    <property type="protein sequence ID" value="EIT78677.1"/>
    <property type="molecule type" value="Genomic_DNA"/>
</dbReference>
<dbReference type="PANTHER" id="PTHR11530">
    <property type="entry name" value="D-AMINO ACID OXIDASE"/>
    <property type="match status" value="1"/>
</dbReference>
<keyword evidence="6" id="KW-1133">Transmembrane helix</keyword>
<dbReference type="AlphaFoldDB" id="I8A1M4"/>
<protein>
    <recommendedName>
        <fullName evidence="7">Rhodanese domain-containing protein</fullName>
    </recommendedName>
</protein>
<dbReference type="SUPFAM" id="SSF51971">
    <property type="entry name" value="Nucleotide-binding domain"/>
    <property type="match status" value="1"/>
</dbReference>
<dbReference type="InterPro" id="IPR001763">
    <property type="entry name" value="Rhodanese-like_dom"/>
</dbReference>
<feature type="transmembrane region" description="Helical" evidence="6">
    <location>
        <begin position="97"/>
        <end position="114"/>
    </location>
</feature>
<name>I8A1M4_ASPO3</name>
<organism evidence="8 9">
    <name type="scientific">Aspergillus oryzae (strain 3.042)</name>
    <name type="common">Yellow koji mold</name>
    <dbReference type="NCBI Taxonomy" id="1160506"/>
    <lineage>
        <taxon>Eukaryota</taxon>
        <taxon>Fungi</taxon>
        <taxon>Dikarya</taxon>
        <taxon>Ascomycota</taxon>
        <taxon>Pezizomycotina</taxon>
        <taxon>Eurotiomycetes</taxon>
        <taxon>Eurotiomycetidae</taxon>
        <taxon>Eurotiales</taxon>
        <taxon>Aspergillaceae</taxon>
        <taxon>Aspergillus</taxon>
        <taxon>Aspergillus subgen. Circumdati</taxon>
    </lineage>
</organism>
<dbReference type="GO" id="GO:0005737">
    <property type="term" value="C:cytoplasm"/>
    <property type="evidence" value="ECO:0007669"/>
    <property type="project" value="TreeGrafter"/>
</dbReference>
<dbReference type="GO" id="GO:0071949">
    <property type="term" value="F:FAD binding"/>
    <property type="evidence" value="ECO:0007669"/>
    <property type="project" value="InterPro"/>
</dbReference>
<keyword evidence="4" id="KW-0274">FAD</keyword>
<evidence type="ECO:0000313" key="8">
    <source>
        <dbReference type="EMBL" id="EIT78677.1"/>
    </source>
</evidence>
<comment type="cofactor">
    <cofactor evidence="1">
        <name>FAD</name>
        <dbReference type="ChEBI" id="CHEBI:57692"/>
    </cofactor>
</comment>
<dbReference type="Pfam" id="PF01266">
    <property type="entry name" value="DAO"/>
    <property type="match status" value="1"/>
</dbReference>
<reference evidence="8 9" key="1">
    <citation type="journal article" date="2012" name="Eukaryot. Cell">
        <title>Draft genome sequence of Aspergillus oryzae strain 3.042.</title>
        <authorList>
            <person name="Zhao G."/>
            <person name="Yao Y."/>
            <person name="Qi W."/>
            <person name="Wang C."/>
            <person name="Hou L."/>
            <person name="Zeng B."/>
            <person name="Cao X."/>
        </authorList>
    </citation>
    <scope>NUCLEOTIDE SEQUENCE [LARGE SCALE GENOMIC DNA]</scope>
    <source>
        <strain evidence="8 9">3.042</strain>
    </source>
</reference>
<dbReference type="PROSITE" id="PS50206">
    <property type="entry name" value="RHODANESE_3"/>
    <property type="match status" value="1"/>
</dbReference>
<keyword evidence="3" id="KW-0285">Flavoprotein</keyword>